<sequence>MDFHKDLNDYIKETINYDLGISISSKTLEVKLRATQESQLRLQERVSSLLPQLKQKDQLIEGLKSESSMSARALKKFVEENQVLAMECDKLVARCHHLENECTLYDKDRDALMEFGNDADQRAQVAQSRVLDLERDLLLKENELIRYNQEHHLVNSTCTHEENSLLNSVLATLTSLDDDSTFAFLQANRDNEYCRQLLSMSNSIRPSTRSVLSLVAKIKSLKRDKEHLKTNLHKAEKEVKLLFNENNALEKENKRLWRRFRERKQPNSWGKHTDSPSNKSTKRKSSPGSSSPIQRKIHFEDQDFARQPLSPLGHINSPDCRGHEK</sequence>
<gene>
    <name evidence="3" type="ORF">Fmac_007894</name>
</gene>
<dbReference type="EMBL" id="JBGMDY010000003">
    <property type="protein sequence ID" value="KAL2339954.1"/>
    <property type="molecule type" value="Genomic_DNA"/>
</dbReference>
<feature type="coiled-coil region" evidence="1">
    <location>
        <begin position="211"/>
        <end position="252"/>
    </location>
</feature>
<accession>A0ABD1MVZ0</accession>
<dbReference type="PANTHER" id="PTHR35689:SF2">
    <property type="entry name" value="PLANT PROTEIN MATCH IS: (TAIR:PLANT.1) PROTEIN, PUTATIVE-RELATED"/>
    <property type="match status" value="1"/>
</dbReference>
<keyword evidence="1" id="KW-0175">Coiled coil</keyword>
<reference evidence="3 4" key="1">
    <citation type="submission" date="2024-08" db="EMBL/GenBank/DDBJ databases">
        <title>Insights into the chromosomal genome structure of Flemingia macrophylla.</title>
        <authorList>
            <person name="Ding Y."/>
            <person name="Zhao Y."/>
            <person name="Bi W."/>
            <person name="Wu M."/>
            <person name="Zhao G."/>
            <person name="Gong Y."/>
            <person name="Li W."/>
            <person name="Zhang P."/>
        </authorList>
    </citation>
    <scope>NUCLEOTIDE SEQUENCE [LARGE SCALE GENOMIC DNA]</scope>
    <source>
        <strain evidence="3">DYQJB</strain>
        <tissue evidence="3">Leaf</tissue>
    </source>
</reference>
<name>A0ABD1MVZ0_9FABA</name>
<protein>
    <submittedName>
        <fullName evidence="3">Uncharacterized protein</fullName>
    </submittedName>
</protein>
<keyword evidence="4" id="KW-1185">Reference proteome</keyword>
<organism evidence="3 4">
    <name type="scientific">Flemingia macrophylla</name>
    <dbReference type="NCBI Taxonomy" id="520843"/>
    <lineage>
        <taxon>Eukaryota</taxon>
        <taxon>Viridiplantae</taxon>
        <taxon>Streptophyta</taxon>
        <taxon>Embryophyta</taxon>
        <taxon>Tracheophyta</taxon>
        <taxon>Spermatophyta</taxon>
        <taxon>Magnoliopsida</taxon>
        <taxon>eudicotyledons</taxon>
        <taxon>Gunneridae</taxon>
        <taxon>Pentapetalae</taxon>
        <taxon>rosids</taxon>
        <taxon>fabids</taxon>
        <taxon>Fabales</taxon>
        <taxon>Fabaceae</taxon>
        <taxon>Papilionoideae</taxon>
        <taxon>50 kb inversion clade</taxon>
        <taxon>NPAAA clade</taxon>
        <taxon>indigoferoid/millettioid clade</taxon>
        <taxon>Phaseoleae</taxon>
        <taxon>Flemingia</taxon>
    </lineage>
</organism>
<proteinExistence type="predicted"/>
<dbReference type="Proteomes" id="UP001603857">
    <property type="component" value="Unassembled WGS sequence"/>
</dbReference>
<comment type="caution">
    <text evidence="3">The sequence shown here is derived from an EMBL/GenBank/DDBJ whole genome shotgun (WGS) entry which is preliminary data.</text>
</comment>
<dbReference type="PANTHER" id="PTHR35689">
    <property type="entry name" value="EARLY ENDOSOME ANTIGEN"/>
    <property type="match status" value="1"/>
</dbReference>
<feature type="compositionally biased region" description="Polar residues" evidence="2">
    <location>
        <begin position="266"/>
        <end position="278"/>
    </location>
</feature>
<evidence type="ECO:0000256" key="2">
    <source>
        <dbReference type="SAM" id="MobiDB-lite"/>
    </source>
</evidence>
<feature type="region of interest" description="Disordered" evidence="2">
    <location>
        <begin position="260"/>
        <end position="325"/>
    </location>
</feature>
<evidence type="ECO:0000313" key="4">
    <source>
        <dbReference type="Proteomes" id="UP001603857"/>
    </source>
</evidence>
<dbReference type="AlphaFoldDB" id="A0ABD1MVZ0"/>
<evidence type="ECO:0000256" key="1">
    <source>
        <dbReference type="SAM" id="Coils"/>
    </source>
</evidence>
<evidence type="ECO:0000313" key="3">
    <source>
        <dbReference type="EMBL" id="KAL2339954.1"/>
    </source>
</evidence>